<evidence type="ECO:0000313" key="2">
    <source>
        <dbReference type="EMBL" id="CAG7787007.1"/>
    </source>
</evidence>
<keyword evidence="3" id="KW-1185">Reference proteome</keyword>
<protein>
    <submittedName>
        <fullName evidence="2">Uncharacterized protein</fullName>
    </submittedName>
</protein>
<proteinExistence type="predicted"/>
<gene>
    <name evidence="2" type="ORF">AFUS01_LOCUS25539</name>
</gene>
<dbReference type="AlphaFoldDB" id="A0A8J2KKW1"/>
<reference evidence="2" key="1">
    <citation type="submission" date="2021-06" db="EMBL/GenBank/DDBJ databases">
        <authorList>
            <person name="Hodson N. C."/>
            <person name="Mongue J. A."/>
            <person name="Jaron S. K."/>
        </authorList>
    </citation>
    <scope>NUCLEOTIDE SEQUENCE</scope>
</reference>
<dbReference type="EMBL" id="CAJVCH010330309">
    <property type="protein sequence ID" value="CAG7787007.1"/>
    <property type="molecule type" value="Genomic_DNA"/>
</dbReference>
<evidence type="ECO:0000313" key="3">
    <source>
        <dbReference type="Proteomes" id="UP000708208"/>
    </source>
</evidence>
<sequence>MVESDSDSSSDSNGDLEKFADAIYPGFNILPARKIGLESNGEVSQSKSQNAKPNTTSKRIGKSEEWECGHFVHRLKLTSSTQEFVSKQLSQSLDRQIKDKKSSKLNVVTNTEDDQGIFLFQSSTRRLRGKDLRRYEKRFQKKARKKVHTKSDSDSEDDGKLESVAVNADWVLNPRTV</sequence>
<feature type="compositionally biased region" description="Basic and acidic residues" evidence="1">
    <location>
        <begin position="149"/>
        <end position="160"/>
    </location>
</feature>
<feature type="compositionally biased region" description="Basic residues" evidence="1">
    <location>
        <begin position="139"/>
        <end position="148"/>
    </location>
</feature>
<evidence type="ECO:0000256" key="1">
    <source>
        <dbReference type="SAM" id="MobiDB-lite"/>
    </source>
</evidence>
<accession>A0A8J2KKW1</accession>
<feature type="region of interest" description="Disordered" evidence="1">
    <location>
        <begin position="138"/>
        <end position="160"/>
    </location>
</feature>
<comment type="caution">
    <text evidence="2">The sequence shown here is derived from an EMBL/GenBank/DDBJ whole genome shotgun (WGS) entry which is preliminary data.</text>
</comment>
<feature type="region of interest" description="Disordered" evidence="1">
    <location>
        <begin position="39"/>
        <end position="63"/>
    </location>
</feature>
<dbReference type="Proteomes" id="UP000708208">
    <property type="component" value="Unassembled WGS sequence"/>
</dbReference>
<organism evidence="2 3">
    <name type="scientific">Allacma fusca</name>
    <dbReference type="NCBI Taxonomy" id="39272"/>
    <lineage>
        <taxon>Eukaryota</taxon>
        <taxon>Metazoa</taxon>
        <taxon>Ecdysozoa</taxon>
        <taxon>Arthropoda</taxon>
        <taxon>Hexapoda</taxon>
        <taxon>Collembola</taxon>
        <taxon>Symphypleona</taxon>
        <taxon>Sminthuridae</taxon>
        <taxon>Allacma</taxon>
    </lineage>
</organism>
<feature type="compositionally biased region" description="Polar residues" evidence="1">
    <location>
        <begin position="41"/>
        <end position="58"/>
    </location>
</feature>
<name>A0A8J2KKW1_9HEXA</name>